<dbReference type="GO" id="GO:0004373">
    <property type="term" value="F:alpha-1,4-glucan glucosyltransferase (UDP-glucose donor) activity"/>
    <property type="evidence" value="ECO:0007669"/>
    <property type="project" value="UniProtKB-EC"/>
</dbReference>
<evidence type="ECO:0000313" key="2">
    <source>
        <dbReference type="EMBL" id="QDT59168.1"/>
    </source>
</evidence>
<proteinExistence type="predicted"/>
<keyword evidence="3" id="KW-1185">Reference proteome</keyword>
<evidence type="ECO:0000313" key="3">
    <source>
        <dbReference type="Proteomes" id="UP000315003"/>
    </source>
</evidence>
<keyword evidence="2" id="KW-0328">Glycosyltransferase</keyword>
<sequence length="384" mass="42355">MDVFFWQNMPSHIQSCGLDEFAKVWDGSVNCIWADSISTDRQALQWKTPNLFHCTQQFLDGKNALEKIQTLIDENSQAIHIFSGLEAYPKISSAFERAKSLSMPRLGLMVEPGIRLGIKGFFRPLRSRWLARRYLSSIQLILAMGKTGVAYYSKAGFDPALIFPYMYQAPETWSSGEGLPLDHHASSRENGDAVKLVYVGKFGRRKGIDVLVKALGRVQDHPFVLTVIGDGAELGSLKNLAQSLGIGEQIRWLGAQPHAVIGEILLESDLCIVPSRFEGWGVVVNEAISAGLPVICSDKTTSKDLVDFGQCGVVFRSGSVADLASKLAILLADSSSLASMRRNAMVYRQSISPRVVGCYLANVMRHRFMGADRPNAPWMQNDPS</sequence>
<dbReference type="CDD" id="cd03801">
    <property type="entry name" value="GT4_PimA-like"/>
    <property type="match status" value="1"/>
</dbReference>
<dbReference type="PANTHER" id="PTHR45947">
    <property type="entry name" value="SULFOQUINOVOSYL TRANSFERASE SQD2"/>
    <property type="match status" value="1"/>
</dbReference>
<dbReference type="Proteomes" id="UP000315003">
    <property type="component" value="Chromosome"/>
</dbReference>
<name>A0A517SSS4_9BACT</name>
<dbReference type="OrthoDB" id="9765330at2"/>
<dbReference type="Pfam" id="PF00534">
    <property type="entry name" value="Glycos_transf_1"/>
    <property type="match status" value="1"/>
</dbReference>
<keyword evidence="2" id="KW-0808">Transferase</keyword>
<dbReference type="InterPro" id="IPR001296">
    <property type="entry name" value="Glyco_trans_1"/>
</dbReference>
<accession>A0A517SSS4</accession>
<dbReference type="EMBL" id="CP036272">
    <property type="protein sequence ID" value="QDT59168.1"/>
    <property type="molecule type" value="Genomic_DNA"/>
</dbReference>
<evidence type="ECO:0000259" key="1">
    <source>
        <dbReference type="Pfam" id="PF00534"/>
    </source>
</evidence>
<feature type="domain" description="Glycosyl transferase family 1" evidence="1">
    <location>
        <begin position="183"/>
        <end position="344"/>
    </location>
</feature>
<dbReference type="SUPFAM" id="SSF53756">
    <property type="entry name" value="UDP-Glycosyltransferase/glycogen phosphorylase"/>
    <property type="match status" value="1"/>
</dbReference>
<dbReference type="AlphaFoldDB" id="A0A517SSS4"/>
<reference evidence="2 3" key="1">
    <citation type="submission" date="2019-02" db="EMBL/GenBank/DDBJ databases">
        <title>Deep-cultivation of Planctomycetes and their phenomic and genomic characterization uncovers novel biology.</title>
        <authorList>
            <person name="Wiegand S."/>
            <person name="Jogler M."/>
            <person name="Boedeker C."/>
            <person name="Pinto D."/>
            <person name="Vollmers J."/>
            <person name="Rivas-Marin E."/>
            <person name="Kohn T."/>
            <person name="Peeters S.H."/>
            <person name="Heuer A."/>
            <person name="Rast P."/>
            <person name="Oberbeckmann S."/>
            <person name="Bunk B."/>
            <person name="Jeske O."/>
            <person name="Meyerdierks A."/>
            <person name="Storesund J.E."/>
            <person name="Kallscheuer N."/>
            <person name="Luecker S."/>
            <person name="Lage O.M."/>
            <person name="Pohl T."/>
            <person name="Merkel B.J."/>
            <person name="Hornburger P."/>
            <person name="Mueller R.-W."/>
            <person name="Bruemmer F."/>
            <person name="Labrenz M."/>
            <person name="Spormann A.M."/>
            <person name="Op den Camp H."/>
            <person name="Overmann J."/>
            <person name="Amann R."/>
            <person name="Jetten M.S.M."/>
            <person name="Mascher T."/>
            <person name="Medema M.H."/>
            <person name="Devos D.P."/>
            <person name="Kaster A.-K."/>
            <person name="Ovreas L."/>
            <person name="Rohde M."/>
            <person name="Galperin M.Y."/>
            <person name="Jogler C."/>
        </authorList>
    </citation>
    <scope>NUCLEOTIDE SEQUENCE [LARGE SCALE GENOMIC DNA]</scope>
    <source>
        <strain evidence="2 3">SV_7m_r</strain>
    </source>
</reference>
<dbReference type="PANTHER" id="PTHR45947:SF3">
    <property type="entry name" value="SULFOQUINOVOSYL TRANSFERASE SQD2"/>
    <property type="match status" value="1"/>
</dbReference>
<dbReference type="EC" id="2.4.1.11" evidence="2"/>
<dbReference type="Gene3D" id="3.40.50.2000">
    <property type="entry name" value="Glycogen Phosphorylase B"/>
    <property type="match status" value="1"/>
</dbReference>
<dbReference type="InterPro" id="IPR050194">
    <property type="entry name" value="Glycosyltransferase_grp1"/>
</dbReference>
<dbReference type="RefSeq" id="WP_145270860.1">
    <property type="nucleotide sequence ID" value="NZ_CP036272.1"/>
</dbReference>
<protein>
    <submittedName>
        <fullName evidence="2">Glycogen synthase</fullName>
        <ecNumber evidence="2">2.4.1.11</ecNumber>
    </submittedName>
</protein>
<organism evidence="2 3">
    <name type="scientific">Stieleria bergensis</name>
    <dbReference type="NCBI Taxonomy" id="2528025"/>
    <lineage>
        <taxon>Bacteria</taxon>
        <taxon>Pseudomonadati</taxon>
        <taxon>Planctomycetota</taxon>
        <taxon>Planctomycetia</taxon>
        <taxon>Pirellulales</taxon>
        <taxon>Pirellulaceae</taxon>
        <taxon>Stieleria</taxon>
    </lineage>
</organism>
<gene>
    <name evidence="2" type="ORF">SV7mr_16750</name>
</gene>